<dbReference type="Pfam" id="PF03319">
    <property type="entry name" value="EutN_CcmL"/>
    <property type="match status" value="1"/>
</dbReference>
<dbReference type="GO" id="GO:0031469">
    <property type="term" value="C:bacterial microcompartment"/>
    <property type="evidence" value="ECO:0007669"/>
    <property type="project" value="UniProtKB-SubCell"/>
</dbReference>
<dbReference type="EMBL" id="BMXG01000006">
    <property type="protein sequence ID" value="GHB98448.1"/>
    <property type="molecule type" value="Genomic_DNA"/>
</dbReference>
<gene>
    <name evidence="3" type="ORF">GCM10007047_13220</name>
</gene>
<sequence>MRFGKVIGKVTLSDSDPTYIGGRFLLVSPMDKARISGEDLPPVSGQPDVVVYDNVGGGLGDVIGFVEGGEASATFDKPTPVDAFNCALIDEITYQGRTHTL</sequence>
<dbReference type="PANTHER" id="PTHR36539:SF1">
    <property type="entry name" value="BACTERIAL MICROCOMPARTMENT SHELL VERTEX PROTEIN EUTN"/>
    <property type="match status" value="1"/>
</dbReference>
<dbReference type="PANTHER" id="PTHR36539">
    <property type="entry name" value="ETHANOLAMINE UTILIZATION PROTEIN EUTN"/>
    <property type="match status" value="1"/>
</dbReference>
<evidence type="ECO:0000313" key="4">
    <source>
        <dbReference type="Proteomes" id="UP000642829"/>
    </source>
</evidence>
<proteinExistence type="predicted"/>
<keyword evidence="2" id="KW-1283">Bacterial microcompartment</keyword>
<evidence type="ECO:0000256" key="2">
    <source>
        <dbReference type="ARBA" id="ARBA00024446"/>
    </source>
</evidence>
<comment type="caution">
    <text evidence="3">The sequence shown here is derived from an EMBL/GenBank/DDBJ whole genome shotgun (WGS) entry which is preliminary data.</text>
</comment>
<name>A0A8J3DBC5_9BACT</name>
<reference evidence="3" key="2">
    <citation type="submission" date="2020-09" db="EMBL/GenBank/DDBJ databases">
        <authorList>
            <person name="Sun Q."/>
            <person name="Kim S."/>
        </authorList>
    </citation>
    <scope>NUCLEOTIDE SEQUENCE</scope>
    <source>
        <strain evidence="3">KCTC 12870</strain>
    </source>
</reference>
<dbReference type="PROSITE" id="PS51932">
    <property type="entry name" value="BMV"/>
    <property type="match status" value="1"/>
</dbReference>
<dbReference type="InterPro" id="IPR004992">
    <property type="entry name" value="EutN_CcmL"/>
</dbReference>
<evidence type="ECO:0000313" key="3">
    <source>
        <dbReference type="EMBL" id="GHB98448.1"/>
    </source>
</evidence>
<evidence type="ECO:0008006" key="5">
    <source>
        <dbReference type="Google" id="ProtNLM"/>
    </source>
</evidence>
<protein>
    <recommendedName>
        <fullName evidence="5">Ethanolamine utilization protein EutN</fullName>
    </recommendedName>
</protein>
<evidence type="ECO:0000256" key="1">
    <source>
        <dbReference type="ARBA" id="ARBA00024322"/>
    </source>
</evidence>
<dbReference type="Gene3D" id="2.40.50.220">
    <property type="entry name" value="EutN/Ccml"/>
    <property type="match status" value="1"/>
</dbReference>
<dbReference type="RefSeq" id="WP_189513190.1">
    <property type="nucleotide sequence ID" value="NZ_BMXG01000006.1"/>
</dbReference>
<keyword evidence="4" id="KW-1185">Reference proteome</keyword>
<dbReference type="SUPFAM" id="SSF159133">
    <property type="entry name" value="EutN/CcmL-like"/>
    <property type="match status" value="1"/>
</dbReference>
<accession>A0A8J3DBC5</accession>
<dbReference type="Proteomes" id="UP000642829">
    <property type="component" value="Unassembled WGS sequence"/>
</dbReference>
<organism evidence="3 4">
    <name type="scientific">Cerasicoccus arenae</name>
    <dbReference type="NCBI Taxonomy" id="424488"/>
    <lineage>
        <taxon>Bacteria</taxon>
        <taxon>Pseudomonadati</taxon>
        <taxon>Verrucomicrobiota</taxon>
        <taxon>Opitutia</taxon>
        <taxon>Puniceicoccales</taxon>
        <taxon>Cerasicoccaceae</taxon>
        <taxon>Cerasicoccus</taxon>
    </lineage>
</organism>
<reference evidence="3" key="1">
    <citation type="journal article" date="2014" name="Int. J. Syst. Evol. Microbiol.">
        <title>Complete genome sequence of Corynebacterium casei LMG S-19264T (=DSM 44701T), isolated from a smear-ripened cheese.</title>
        <authorList>
            <consortium name="US DOE Joint Genome Institute (JGI-PGF)"/>
            <person name="Walter F."/>
            <person name="Albersmeier A."/>
            <person name="Kalinowski J."/>
            <person name="Ruckert C."/>
        </authorList>
    </citation>
    <scope>NUCLEOTIDE SEQUENCE</scope>
    <source>
        <strain evidence="3">KCTC 12870</strain>
    </source>
</reference>
<dbReference type="InterPro" id="IPR036677">
    <property type="entry name" value="EutN_CcmL_sf"/>
</dbReference>
<comment type="subcellular location">
    <subcellularLocation>
        <location evidence="1">Bacterial microcompartment</location>
    </subcellularLocation>
</comment>
<dbReference type="AlphaFoldDB" id="A0A8J3DBC5"/>